<dbReference type="Pfam" id="PF25019">
    <property type="entry name" value="LRR_R13L1-DRL21"/>
    <property type="match status" value="1"/>
</dbReference>
<dbReference type="InterPro" id="IPR032675">
    <property type="entry name" value="LRR_dom_sf"/>
</dbReference>
<dbReference type="InterPro" id="IPR041118">
    <property type="entry name" value="Rx_N"/>
</dbReference>
<gene>
    <name evidence="11" type="ORF">TorRG33x02_173040</name>
</gene>
<dbReference type="Gene3D" id="3.40.50.300">
    <property type="entry name" value="P-loop containing nucleotide triphosphate hydrolases"/>
    <property type="match status" value="1"/>
</dbReference>
<feature type="domain" description="R13L1/DRL21-like LRR repeat region" evidence="10">
    <location>
        <begin position="699"/>
        <end position="827"/>
    </location>
</feature>
<dbReference type="Pfam" id="PF00931">
    <property type="entry name" value="NB-ARC"/>
    <property type="match status" value="1"/>
</dbReference>
<dbReference type="Pfam" id="PF23559">
    <property type="entry name" value="WHD_DRP"/>
    <property type="match status" value="1"/>
</dbReference>
<evidence type="ECO:0000256" key="4">
    <source>
        <dbReference type="ARBA" id="ARBA00022821"/>
    </source>
</evidence>
<dbReference type="Gene3D" id="3.80.10.10">
    <property type="entry name" value="Ribonuclease Inhibitor"/>
    <property type="match status" value="4"/>
</dbReference>
<comment type="caution">
    <text evidence="11">The sequence shown here is derived from an EMBL/GenBank/DDBJ whole genome shotgun (WGS) entry which is preliminary data.</text>
</comment>
<evidence type="ECO:0000256" key="2">
    <source>
        <dbReference type="ARBA" id="ARBA00022737"/>
    </source>
</evidence>
<dbReference type="GO" id="GO:0005524">
    <property type="term" value="F:ATP binding"/>
    <property type="evidence" value="ECO:0007669"/>
    <property type="project" value="UniProtKB-KW"/>
</dbReference>
<dbReference type="InterPro" id="IPR002182">
    <property type="entry name" value="NB-ARC"/>
</dbReference>
<feature type="domain" description="Disease resistance protein winged helix" evidence="9">
    <location>
        <begin position="437"/>
        <end position="508"/>
    </location>
</feature>
<feature type="domain" description="NB-ARC" evidence="7">
    <location>
        <begin position="179"/>
        <end position="347"/>
    </location>
</feature>
<dbReference type="PRINTS" id="PR00364">
    <property type="entry name" value="DISEASERSIST"/>
</dbReference>
<evidence type="ECO:0000313" key="12">
    <source>
        <dbReference type="Proteomes" id="UP000237000"/>
    </source>
</evidence>
<dbReference type="InParanoid" id="A0A2P5EMY7"/>
<dbReference type="GO" id="GO:0051707">
    <property type="term" value="P:response to other organism"/>
    <property type="evidence" value="ECO:0007669"/>
    <property type="project" value="UniProtKB-ARBA"/>
</dbReference>
<reference evidence="12" key="1">
    <citation type="submission" date="2016-06" db="EMBL/GenBank/DDBJ databases">
        <title>Parallel loss of symbiosis genes in relatives of nitrogen-fixing non-legume Parasponia.</title>
        <authorList>
            <person name="Van Velzen R."/>
            <person name="Holmer R."/>
            <person name="Bu F."/>
            <person name="Rutten L."/>
            <person name="Van Zeijl A."/>
            <person name="Liu W."/>
            <person name="Santuari L."/>
            <person name="Cao Q."/>
            <person name="Sharma T."/>
            <person name="Shen D."/>
            <person name="Roswanjaya Y."/>
            <person name="Wardhani T."/>
            <person name="Kalhor M.S."/>
            <person name="Jansen J."/>
            <person name="Van den Hoogen J."/>
            <person name="Gungor B."/>
            <person name="Hartog M."/>
            <person name="Hontelez J."/>
            <person name="Verver J."/>
            <person name="Yang W.-C."/>
            <person name="Schijlen E."/>
            <person name="Repin R."/>
            <person name="Schilthuizen M."/>
            <person name="Schranz E."/>
            <person name="Heidstra R."/>
            <person name="Miyata K."/>
            <person name="Fedorova E."/>
            <person name="Kohlen W."/>
            <person name="Bisseling T."/>
            <person name="Smit S."/>
            <person name="Geurts R."/>
        </authorList>
    </citation>
    <scope>NUCLEOTIDE SEQUENCE [LARGE SCALE GENOMIC DNA]</scope>
    <source>
        <strain evidence="12">cv. RG33-2</strain>
    </source>
</reference>
<keyword evidence="2" id="KW-0677">Repeat</keyword>
<dbReference type="EMBL" id="JXTC01000124">
    <property type="protein sequence ID" value="PON86920.1"/>
    <property type="molecule type" value="Genomic_DNA"/>
</dbReference>
<dbReference type="InterPro" id="IPR027417">
    <property type="entry name" value="P-loop_NTPase"/>
</dbReference>
<dbReference type="FunFam" id="3.40.50.300:FF:001091">
    <property type="entry name" value="Probable disease resistance protein At1g61300"/>
    <property type="match status" value="1"/>
</dbReference>
<evidence type="ECO:0000313" key="11">
    <source>
        <dbReference type="EMBL" id="PON86920.1"/>
    </source>
</evidence>
<dbReference type="InterPro" id="IPR058922">
    <property type="entry name" value="WHD_DRP"/>
</dbReference>
<dbReference type="PANTHER" id="PTHR36766:SF51">
    <property type="entry name" value="DISEASE RESISTANCE RPP13-LIKE PROTEIN 1"/>
    <property type="match status" value="1"/>
</dbReference>
<keyword evidence="6" id="KW-0175">Coiled coil</keyword>
<dbReference type="SUPFAM" id="SSF52540">
    <property type="entry name" value="P-loop containing nucleoside triphosphate hydrolases"/>
    <property type="match status" value="1"/>
</dbReference>
<dbReference type="Proteomes" id="UP000237000">
    <property type="component" value="Unassembled WGS sequence"/>
</dbReference>
<dbReference type="SUPFAM" id="SSF52058">
    <property type="entry name" value="L domain-like"/>
    <property type="match status" value="2"/>
</dbReference>
<keyword evidence="4" id="KW-0611">Plant defense</keyword>
<feature type="coiled-coil region" evidence="6">
    <location>
        <begin position="68"/>
        <end position="99"/>
    </location>
</feature>
<dbReference type="OrthoDB" id="1182803at2759"/>
<keyword evidence="5" id="KW-0067">ATP-binding</keyword>
<dbReference type="Gene3D" id="1.10.10.10">
    <property type="entry name" value="Winged helix-like DNA-binding domain superfamily/Winged helix DNA-binding domain"/>
    <property type="match status" value="1"/>
</dbReference>
<evidence type="ECO:0000256" key="3">
    <source>
        <dbReference type="ARBA" id="ARBA00022741"/>
    </source>
</evidence>
<dbReference type="GO" id="GO:0006952">
    <property type="term" value="P:defense response"/>
    <property type="evidence" value="ECO:0007669"/>
    <property type="project" value="UniProtKB-KW"/>
</dbReference>
<sequence length="1272" mass="144941">MATEIAAGAFLSASFEFLLDKIASSPVADFLRREKYSSFDVLKLETMFYSLTAVLADAGQKQIRNPAVKRWLERLQDAVDDAEDLFDEIEYEALKLEVEAESRARKRKASEFLSNISNLFYSTGLEMKTKMEEILGRLEYFANQINILGLEKGSGEERSFRRIESTSLMDESEVYGRNADKDAVMKVLMTDDVDSQNPCVIPIVGMGGVGKTTFAQALFNDDKVKEVFEHKVWVCVSDEFDVCKVTETILRTVTSEACNGMNLNLLQVKLKETLTGKKFFIVLDDVWEDNYVKWEDLKKPFKDGAQGSTIIITTRSKNVARTMGTVGPHFLNILTNGECWQLFAKHACSGFTGHFTVNSELKRIGRDIVEKCKGLPLAAKALGGLLRSTLDVGRWEQIAKSDIWDFPDEQSNILPALKLSYHYLPSHLKRCFAYCSIFPKNYEFQKDELVLLWMALKLVEHSERNNRRMEEVGEEYFDDLVSMSFFQQLRANENTSYFVMHDLMVDLARSVSGKYFCLLSYQSRSPEEVVMRTRHLACSIEWHDLDDKRFSYVLEATRLRTFLSLKIQWDRLSFSKGVVDSLLSKLQCLRVLTFCSSSISELPDSIGVQKHLRYLDLSSTSIRMLPKSITTLYNLQTLKLYHCRYLENLPKDMHHLINLRYLDIRLCNELLEMPGQISKLKDLQILSIFIVGKDSGSKIGELRELSGLRGELHIKKLENVVDVKNASDQANLNDKKRLEKLSLQWSFKYCSSNDDLIHEKNVLDMLLPHRTLKELEIFGYPGKTFPSWVGDISYGNIVFLKLFGCRYCFRLPPLGQLPFLKTLIISEFDVVATVGNEFYGNGPSIKPFSSLEILTFNDMSSWKQWEPIQVEDAGTFGKLRELKISNCHRLTGELPQFFPLLTKIKIYGCEKFAYSLPRIPCLRQLEIRSYEKGLFGYVFQSRRDRGVITNSSSITIGRFEKLQIFDRKSLESPPHNHRLESLEELEVDKCDDSFRFFHMDFFPKLRELSISRCKSFESLSISDGGQCLTSLSSLCIMHCPSFVSFPEGGLPAPNLSTFRIEGCDELKWLPKQMHNLLTSLKTLEIKGCPEIDGFPEGGLPLSLSTLTISSGLSLKAKCLYSNKLMVSWSSWNLQRLINLKSLTIESVDEGVESFPEEGRLPATITHLSISGFRKLRALDKNGLQQLTSLKELMLGDCPELQTMPEGVFSTSLERLTITYCPKLRIIPVQGLPSLEALHIYECTNLLTIQKEFPASLKELDISGCPMLGECKI</sequence>
<dbReference type="Gene3D" id="1.20.5.4130">
    <property type="match status" value="1"/>
</dbReference>
<feature type="domain" description="Disease resistance N-terminal" evidence="8">
    <location>
        <begin position="18"/>
        <end position="103"/>
    </location>
</feature>
<protein>
    <submittedName>
        <fullName evidence="11">NB-ARC domain, LRR domain containing protein</fullName>
    </submittedName>
</protein>
<keyword evidence="3" id="KW-0547">Nucleotide-binding</keyword>
<evidence type="ECO:0000259" key="7">
    <source>
        <dbReference type="Pfam" id="PF00931"/>
    </source>
</evidence>
<dbReference type="GO" id="GO:0043531">
    <property type="term" value="F:ADP binding"/>
    <property type="evidence" value="ECO:0007669"/>
    <property type="project" value="InterPro"/>
</dbReference>
<dbReference type="InterPro" id="IPR056789">
    <property type="entry name" value="LRR_R13L1-DRL21"/>
</dbReference>
<evidence type="ECO:0000256" key="1">
    <source>
        <dbReference type="ARBA" id="ARBA00022614"/>
    </source>
</evidence>
<keyword evidence="1" id="KW-0433">Leucine-rich repeat</keyword>
<keyword evidence="12" id="KW-1185">Reference proteome</keyword>
<evidence type="ECO:0000259" key="9">
    <source>
        <dbReference type="Pfam" id="PF23559"/>
    </source>
</evidence>
<dbReference type="InterPro" id="IPR042197">
    <property type="entry name" value="Apaf_helical"/>
</dbReference>
<evidence type="ECO:0000259" key="8">
    <source>
        <dbReference type="Pfam" id="PF18052"/>
    </source>
</evidence>
<dbReference type="AlphaFoldDB" id="A0A2P5EMY7"/>
<evidence type="ECO:0000256" key="5">
    <source>
        <dbReference type="ARBA" id="ARBA00022840"/>
    </source>
</evidence>
<accession>A0A2P5EMY7</accession>
<dbReference type="Gene3D" id="1.10.8.430">
    <property type="entry name" value="Helical domain of apoptotic protease-activating factors"/>
    <property type="match status" value="1"/>
</dbReference>
<evidence type="ECO:0000259" key="10">
    <source>
        <dbReference type="Pfam" id="PF25019"/>
    </source>
</evidence>
<dbReference type="InterPro" id="IPR036388">
    <property type="entry name" value="WH-like_DNA-bd_sf"/>
</dbReference>
<dbReference type="FunFam" id="1.10.10.10:FF:000322">
    <property type="entry name" value="Probable disease resistance protein At1g63360"/>
    <property type="match status" value="1"/>
</dbReference>
<organism evidence="11 12">
    <name type="scientific">Trema orientale</name>
    <name type="common">Charcoal tree</name>
    <name type="synonym">Celtis orientalis</name>
    <dbReference type="NCBI Taxonomy" id="63057"/>
    <lineage>
        <taxon>Eukaryota</taxon>
        <taxon>Viridiplantae</taxon>
        <taxon>Streptophyta</taxon>
        <taxon>Embryophyta</taxon>
        <taxon>Tracheophyta</taxon>
        <taxon>Spermatophyta</taxon>
        <taxon>Magnoliopsida</taxon>
        <taxon>eudicotyledons</taxon>
        <taxon>Gunneridae</taxon>
        <taxon>Pentapetalae</taxon>
        <taxon>rosids</taxon>
        <taxon>fabids</taxon>
        <taxon>Rosales</taxon>
        <taxon>Cannabaceae</taxon>
        <taxon>Trema</taxon>
    </lineage>
</organism>
<proteinExistence type="predicted"/>
<evidence type="ECO:0000256" key="6">
    <source>
        <dbReference type="SAM" id="Coils"/>
    </source>
</evidence>
<name>A0A2P5EMY7_TREOI</name>
<dbReference type="Pfam" id="PF18052">
    <property type="entry name" value="Rx_N"/>
    <property type="match status" value="1"/>
</dbReference>
<dbReference type="PANTHER" id="PTHR36766">
    <property type="entry name" value="PLANT BROAD-SPECTRUM MILDEW RESISTANCE PROTEIN RPW8"/>
    <property type="match status" value="1"/>
</dbReference>